<dbReference type="AlphaFoldDB" id="A0A6A1Q089"/>
<dbReference type="PANTHER" id="PTHR12132">
    <property type="entry name" value="DNA REPAIR AND RECOMBINATION PROTEIN RAD52, RAD59"/>
    <property type="match status" value="1"/>
</dbReference>
<keyword evidence="9" id="KW-1185">Reference proteome</keyword>
<dbReference type="GO" id="GO:0005634">
    <property type="term" value="C:nucleus"/>
    <property type="evidence" value="ECO:0007669"/>
    <property type="project" value="InterPro"/>
</dbReference>
<dbReference type="Gene3D" id="3.30.390.80">
    <property type="entry name" value="DNA repair protein Rad52/59/22"/>
    <property type="match status" value="1"/>
</dbReference>
<dbReference type="GO" id="GO:0034599">
    <property type="term" value="P:cellular response to oxidative stress"/>
    <property type="evidence" value="ECO:0007669"/>
    <property type="project" value="UniProtKB-ARBA"/>
</dbReference>
<dbReference type="OrthoDB" id="9681822at2759"/>
<dbReference type="GO" id="GO:0006312">
    <property type="term" value="P:mitotic recombination"/>
    <property type="evidence" value="ECO:0007669"/>
    <property type="project" value="TreeGrafter"/>
</dbReference>
<keyword evidence="4" id="KW-0234">DNA repair</keyword>
<keyword evidence="2" id="KW-0227">DNA damage</keyword>
<dbReference type="NCBIfam" id="TIGR00607">
    <property type="entry name" value="rad52"/>
    <property type="match status" value="1"/>
</dbReference>
<evidence type="ECO:0000256" key="7">
    <source>
        <dbReference type="ARBA" id="ARBA00073403"/>
    </source>
</evidence>
<comment type="similarity">
    <text evidence="1">Belongs to the RAD52 family.</text>
</comment>
<comment type="caution">
    <text evidence="8">The sequence shown here is derived from an EMBL/GenBank/DDBJ whole genome shotgun (WGS) entry which is preliminary data.</text>
</comment>
<dbReference type="PANTHER" id="PTHR12132:SF1">
    <property type="entry name" value="DNA REPAIR PROTEIN RAD52 HOMOLOG"/>
    <property type="match status" value="1"/>
</dbReference>
<comment type="subunit">
    <text evidence="6">The full-length protein forms heptameric rings. Interacts with ABL1. Interacts with RPA2; the interaction is direct and associates RAD52 with the RPA complex. Interacts with RAD51AP1.</text>
</comment>
<evidence type="ECO:0000256" key="1">
    <source>
        <dbReference type="ARBA" id="ARBA00006638"/>
    </source>
</evidence>
<evidence type="ECO:0000256" key="5">
    <source>
        <dbReference type="ARBA" id="ARBA00053354"/>
    </source>
</evidence>
<dbReference type="InterPro" id="IPR041247">
    <property type="entry name" value="Rad52_fam"/>
</dbReference>
<accession>A0A6A1Q089</accession>
<comment type="function">
    <text evidence="5">Involved in double-stranded break repair. Plays a central role in genetic recombination and DNA repair by promoting the annealing of complementary single-stranded DNA and by stimulation of the RAD51 recombinase.</text>
</comment>
<evidence type="ECO:0000256" key="2">
    <source>
        <dbReference type="ARBA" id="ARBA00022763"/>
    </source>
</evidence>
<evidence type="ECO:0000313" key="8">
    <source>
        <dbReference type="EMBL" id="KAB0401692.1"/>
    </source>
</evidence>
<evidence type="ECO:0000256" key="3">
    <source>
        <dbReference type="ARBA" id="ARBA00023172"/>
    </source>
</evidence>
<dbReference type="GO" id="GO:0010792">
    <property type="term" value="P:DNA double-strand break processing involved in repair via single-strand annealing"/>
    <property type="evidence" value="ECO:0007669"/>
    <property type="project" value="UniProtKB-ARBA"/>
</dbReference>
<organism evidence="8 9">
    <name type="scientific">Balaenoptera physalus</name>
    <name type="common">Fin whale</name>
    <name type="synonym">Balaena physalus</name>
    <dbReference type="NCBI Taxonomy" id="9770"/>
    <lineage>
        <taxon>Eukaryota</taxon>
        <taxon>Metazoa</taxon>
        <taxon>Chordata</taxon>
        <taxon>Craniata</taxon>
        <taxon>Vertebrata</taxon>
        <taxon>Euteleostomi</taxon>
        <taxon>Mammalia</taxon>
        <taxon>Eutheria</taxon>
        <taxon>Laurasiatheria</taxon>
        <taxon>Artiodactyla</taxon>
        <taxon>Whippomorpha</taxon>
        <taxon>Cetacea</taxon>
        <taxon>Mysticeti</taxon>
        <taxon>Balaenopteridae</taxon>
        <taxon>Balaenoptera</taxon>
    </lineage>
</organism>
<keyword evidence="3" id="KW-0233">DNA recombination</keyword>
<dbReference type="Pfam" id="PF04098">
    <property type="entry name" value="Rad52_Rad22"/>
    <property type="match status" value="1"/>
</dbReference>
<evidence type="ECO:0000256" key="6">
    <source>
        <dbReference type="ARBA" id="ARBA00066262"/>
    </source>
</evidence>
<evidence type="ECO:0000256" key="4">
    <source>
        <dbReference type="ARBA" id="ARBA00023204"/>
    </source>
</evidence>
<dbReference type="InterPro" id="IPR007232">
    <property type="entry name" value="Rad52_Rad59_Rad22"/>
</dbReference>
<proteinExistence type="inferred from homology"/>
<dbReference type="Proteomes" id="UP000437017">
    <property type="component" value="Unassembled WGS sequence"/>
</dbReference>
<dbReference type="InterPro" id="IPR042525">
    <property type="entry name" value="Rad52_Rad59_Rad22_sf"/>
</dbReference>
<name>A0A6A1Q089_BALPH</name>
<dbReference type="EMBL" id="SGJD01001169">
    <property type="protein sequence ID" value="KAB0401692.1"/>
    <property type="molecule type" value="Genomic_DNA"/>
</dbReference>
<protein>
    <recommendedName>
        <fullName evidence="7">DNA repair protein RAD52 homolog</fullName>
    </recommendedName>
</protein>
<sequence>MSGTEEAILSGRDSHPAGGNSVLCFGQVRVFFSYLEGMRLSEKGMGKPLVEHHHIHYQYTAEEYQAIQNALRQRLGPEYISSRMAGGGQKVCYIEGHRVINLANEMFGYNGWAHSITQQNVDFVDFNNGKFSVGVCAFVRVQLKDGSYHEDVGYGVSEGLKSKALSLEKARKEAVTDGLKRALRSFGNALGNCILDKDYLRSLNKLPHQVCQKWGNGMCGVKVELMMLLCHE</sequence>
<gene>
    <name evidence="8" type="ORF">E2I00_001528</name>
</gene>
<reference evidence="8 9" key="1">
    <citation type="journal article" date="2019" name="PLoS ONE">
        <title>Genomic analyses reveal an absence of contemporary introgressive admixture between fin whales and blue whales, despite known hybrids.</title>
        <authorList>
            <person name="Westbury M.V."/>
            <person name="Petersen B."/>
            <person name="Lorenzen E.D."/>
        </authorList>
    </citation>
    <scope>NUCLEOTIDE SEQUENCE [LARGE SCALE GENOMIC DNA]</scope>
    <source>
        <strain evidence="8">FinWhale-01</strain>
    </source>
</reference>
<dbReference type="SUPFAM" id="SSF54768">
    <property type="entry name" value="dsRNA-binding domain-like"/>
    <property type="match status" value="1"/>
</dbReference>
<evidence type="ECO:0000313" key="9">
    <source>
        <dbReference type="Proteomes" id="UP000437017"/>
    </source>
</evidence>
<dbReference type="InterPro" id="IPR004585">
    <property type="entry name" value="DNA_recomb/repair_Rad52"/>
</dbReference>
<dbReference type="GO" id="GO:0000730">
    <property type="term" value="P:DNA recombinase assembly"/>
    <property type="evidence" value="ECO:0007669"/>
    <property type="project" value="InterPro"/>
</dbReference>
<dbReference type="FunFam" id="3.30.390.80:FF:000001">
    <property type="entry name" value="DNA repair protein RAD52 homolog"/>
    <property type="match status" value="1"/>
</dbReference>